<keyword evidence="3" id="KW-1185">Reference proteome</keyword>
<feature type="region of interest" description="Disordered" evidence="1">
    <location>
        <begin position="257"/>
        <end position="290"/>
    </location>
</feature>
<feature type="region of interest" description="Disordered" evidence="1">
    <location>
        <begin position="147"/>
        <end position="183"/>
    </location>
</feature>
<gene>
    <name evidence="2" type="ORF">CRHIZ90672A_00011578</name>
</gene>
<dbReference type="EMBL" id="CABFNQ020000436">
    <property type="protein sequence ID" value="CAH0014575.1"/>
    <property type="molecule type" value="Genomic_DNA"/>
</dbReference>
<feature type="compositionally biased region" description="Low complexity" evidence="1">
    <location>
        <begin position="204"/>
        <end position="213"/>
    </location>
</feature>
<feature type="compositionally biased region" description="Polar residues" evidence="1">
    <location>
        <begin position="157"/>
        <end position="178"/>
    </location>
</feature>
<protein>
    <submittedName>
        <fullName evidence="2">Uncharacterized protein</fullName>
    </submittedName>
</protein>
<evidence type="ECO:0000256" key="1">
    <source>
        <dbReference type="SAM" id="MobiDB-lite"/>
    </source>
</evidence>
<feature type="region of interest" description="Disordered" evidence="1">
    <location>
        <begin position="737"/>
        <end position="777"/>
    </location>
</feature>
<feature type="region of interest" description="Disordered" evidence="1">
    <location>
        <begin position="197"/>
        <end position="227"/>
    </location>
</feature>
<feature type="compositionally biased region" description="Basic and acidic residues" evidence="1">
    <location>
        <begin position="754"/>
        <end position="763"/>
    </location>
</feature>
<accession>A0A9N9V097</accession>
<organism evidence="2 3">
    <name type="scientific">Clonostachys rhizophaga</name>
    <dbReference type="NCBI Taxonomy" id="160324"/>
    <lineage>
        <taxon>Eukaryota</taxon>
        <taxon>Fungi</taxon>
        <taxon>Dikarya</taxon>
        <taxon>Ascomycota</taxon>
        <taxon>Pezizomycotina</taxon>
        <taxon>Sordariomycetes</taxon>
        <taxon>Hypocreomycetidae</taxon>
        <taxon>Hypocreales</taxon>
        <taxon>Bionectriaceae</taxon>
        <taxon>Clonostachys</taxon>
    </lineage>
</organism>
<feature type="region of interest" description="Disordered" evidence="1">
    <location>
        <begin position="308"/>
        <end position="339"/>
    </location>
</feature>
<sequence length="777" mass="85288">MAGLCCCLPPSRGPSFQPPPGPIEDTIERSLEPPCSRNSIRSQSEIQPKQTQPQIASGNSCSGTPIALGVPTELDELVVDDSESECNQARLARKTSSVLDAIRTRLIRQSPSERETIQRSRIFPGNSENEVARRAELRRLRQQRIQEELDGARNQEDQSIASSHRNTPCFSSLTSLTNHGGPRDTIEFLVLDKNMSSPVEHSTKTSFKSSDTFNGRKTAPLQSPSYDSLLSSANFQQAPNNNNQTGQCEDQNDKVIPQVPCLTNSPTSPQSDVAPPSHQTSNRAEQSSEDYQSALNTWLMAQKLSLTESPGISTDDSDGKEFTVPRHSSPSPENQKDNVLKDLSADLSVITKNLSDDSISKGSDKMSTISEISLRNTAGAASNVDIEEQGQANYKDIPVLEKSSSQELAESYAAALAFNSQLDNGSSNYNSVRPSFQPSPVRSYLNLHHLDPQDLNSVTWIPFRCHEIGSDSTGSINLGRSSSYATAEVDFNSDAAERHSLVSRELSQDSAELSSARISETGSVLIRETELASAKNKLGDTLPRGEPVEKLDGQFKDCFLNIDVARTVHASISYGTRPKRSEGKSAQKSHETTRHHRVISVGASSYRPTETRKRTTEDGLKPAERLNTAGNPELEEGVAILWKEARIIPAHQAVTSIDGLNPYRAKTNVRGKRKPKKRDARRLYSPRPYTSEPLQPERGTIDITSLPPSNQYNALQNSAHNTPSDIGGLTAITSRNLGMPPKSWSRYPSHTRHERNGLEEVGFRDFAPALPDRLETS</sequence>
<evidence type="ECO:0000313" key="2">
    <source>
        <dbReference type="EMBL" id="CAH0014575.1"/>
    </source>
</evidence>
<feature type="compositionally biased region" description="Polar residues" evidence="1">
    <location>
        <begin position="261"/>
        <end position="290"/>
    </location>
</feature>
<feature type="compositionally biased region" description="Basic and acidic residues" evidence="1">
    <location>
        <begin position="579"/>
        <end position="592"/>
    </location>
</feature>
<feature type="region of interest" description="Disordered" evidence="1">
    <location>
        <begin position="667"/>
        <end position="702"/>
    </location>
</feature>
<evidence type="ECO:0000313" key="3">
    <source>
        <dbReference type="Proteomes" id="UP000696573"/>
    </source>
</evidence>
<dbReference type="Proteomes" id="UP000696573">
    <property type="component" value="Unassembled WGS sequence"/>
</dbReference>
<feature type="compositionally biased region" description="Polar residues" evidence="1">
    <location>
        <begin position="36"/>
        <end position="63"/>
    </location>
</feature>
<feature type="compositionally biased region" description="Basic and acidic residues" evidence="1">
    <location>
        <begin position="147"/>
        <end position="156"/>
    </location>
</feature>
<name>A0A9N9V097_9HYPO</name>
<feature type="compositionally biased region" description="Basic residues" evidence="1">
    <location>
        <begin position="667"/>
        <end position="680"/>
    </location>
</feature>
<feature type="region of interest" description="Disordered" evidence="1">
    <location>
        <begin position="9"/>
        <end position="67"/>
    </location>
</feature>
<feature type="region of interest" description="Disordered" evidence="1">
    <location>
        <begin position="575"/>
        <end position="594"/>
    </location>
</feature>
<reference evidence="2" key="1">
    <citation type="submission" date="2021-10" db="EMBL/GenBank/DDBJ databases">
        <authorList>
            <person name="Piombo E."/>
        </authorList>
    </citation>
    <scope>NUCLEOTIDE SEQUENCE</scope>
</reference>
<comment type="caution">
    <text evidence="2">The sequence shown here is derived from an EMBL/GenBank/DDBJ whole genome shotgun (WGS) entry which is preliminary data.</text>
</comment>
<proteinExistence type="predicted"/>
<dbReference type="AlphaFoldDB" id="A0A9N9V097"/>
<dbReference type="OrthoDB" id="3437384at2759"/>